<evidence type="ECO:0000256" key="8">
    <source>
        <dbReference type="ARBA" id="ARBA00022843"/>
    </source>
</evidence>
<dbReference type="AlphaFoldDB" id="A0A3Q3FPT7"/>
<evidence type="ECO:0000256" key="3">
    <source>
        <dbReference type="ARBA" id="ARBA00022499"/>
    </source>
</evidence>
<keyword evidence="17" id="KW-1185">Reference proteome</keyword>
<feature type="domain" description="C2H2-type" evidence="15">
    <location>
        <begin position="371"/>
        <end position="394"/>
    </location>
</feature>
<dbReference type="SUPFAM" id="SSF57667">
    <property type="entry name" value="beta-beta-alpha zinc fingers"/>
    <property type="match status" value="3"/>
</dbReference>
<reference evidence="16" key="2">
    <citation type="submission" date="2025-09" db="UniProtKB">
        <authorList>
            <consortium name="Ensembl"/>
        </authorList>
    </citation>
    <scope>IDENTIFICATION</scope>
</reference>
<dbReference type="GO" id="GO:0001227">
    <property type="term" value="F:DNA-binding transcription repressor activity, RNA polymerase II-specific"/>
    <property type="evidence" value="ECO:0007669"/>
    <property type="project" value="TreeGrafter"/>
</dbReference>
<dbReference type="GO" id="GO:0008270">
    <property type="term" value="F:zinc ion binding"/>
    <property type="evidence" value="ECO:0007669"/>
    <property type="project" value="UniProtKB-KW"/>
</dbReference>
<dbReference type="GeneTree" id="ENSGT00950000182774"/>
<dbReference type="GO" id="GO:0002682">
    <property type="term" value="P:regulation of immune system process"/>
    <property type="evidence" value="ECO:0007669"/>
    <property type="project" value="TreeGrafter"/>
</dbReference>
<evidence type="ECO:0000256" key="13">
    <source>
        <dbReference type="PROSITE-ProRule" id="PRU00042"/>
    </source>
</evidence>
<dbReference type="InterPro" id="IPR036236">
    <property type="entry name" value="Znf_C2H2_sf"/>
</dbReference>
<evidence type="ECO:0000256" key="7">
    <source>
        <dbReference type="ARBA" id="ARBA00022833"/>
    </source>
</evidence>
<proteinExistence type="inferred from homology"/>
<evidence type="ECO:0000313" key="17">
    <source>
        <dbReference type="Proteomes" id="UP000264800"/>
    </source>
</evidence>
<feature type="compositionally biased region" description="Polar residues" evidence="14">
    <location>
        <begin position="167"/>
        <end position="176"/>
    </location>
</feature>
<feature type="compositionally biased region" description="Basic and acidic residues" evidence="14">
    <location>
        <begin position="191"/>
        <end position="215"/>
    </location>
</feature>
<feature type="domain" description="C2H2-type" evidence="15">
    <location>
        <begin position="259"/>
        <end position="286"/>
    </location>
</feature>
<evidence type="ECO:0000256" key="6">
    <source>
        <dbReference type="ARBA" id="ARBA00022771"/>
    </source>
</evidence>
<keyword evidence="3" id="KW-1017">Isopeptide bond</keyword>
<feature type="region of interest" description="Disordered" evidence="14">
    <location>
        <begin position="152"/>
        <end position="216"/>
    </location>
</feature>
<evidence type="ECO:0000256" key="1">
    <source>
        <dbReference type="ARBA" id="ARBA00004123"/>
    </source>
</evidence>
<keyword evidence="11" id="KW-0804">Transcription</keyword>
<dbReference type="FunFam" id="3.30.160.60:FF:001506">
    <property type="entry name" value="Zinc finger protein"/>
    <property type="match status" value="1"/>
</dbReference>
<dbReference type="PROSITE" id="PS50157">
    <property type="entry name" value="ZINC_FINGER_C2H2_2"/>
    <property type="match status" value="6"/>
</dbReference>
<feature type="compositionally biased region" description="Basic and acidic residues" evidence="14">
    <location>
        <begin position="107"/>
        <end position="119"/>
    </location>
</feature>
<keyword evidence="10" id="KW-0238">DNA-binding</keyword>
<name>A0A3Q3FPT7_KRYMA</name>
<keyword evidence="4" id="KW-0479">Metal-binding</keyword>
<dbReference type="FunFam" id="3.30.160.60:FF:000912">
    <property type="entry name" value="Zinc finger protein 660"/>
    <property type="match status" value="1"/>
</dbReference>
<dbReference type="InterPro" id="IPR013087">
    <property type="entry name" value="Znf_C2H2_type"/>
</dbReference>
<feature type="domain" description="C2H2-type" evidence="15">
    <location>
        <begin position="231"/>
        <end position="258"/>
    </location>
</feature>
<keyword evidence="9" id="KW-0805">Transcription regulation</keyword>
<evidence type="ECO:0000256" key="11">
    <source>
        <dbReference type="ARBA" id="ARBA00023163"/>
    </source>
</evidence>
<evidence type="ECO:0000256" key="4">
    <source>
        <dbReference type="ARBA" id="ARBA00022723"/>
    </source>
</evidence>
<dbReference type="PROSITE" id="PS00028">
    <property type="entry name" value="ZINC_FINGER_C2H2_1"/>
    <property type="match status" value="6"/>
</dbReference>
<evidence type="ECO:0000256" key="10">
    <source>
        <dbReference type="ARBA" id="ARBA00023125"/>
    </source>
</evidence>
<dbReference type="Pfam" id="PF13912">
    <property type="entry name" value="zf-C2H2_6"/>
    <property type="match status" value="2"/>
</dbReference>
<dbReference type="GO" id="GO:0001817">
    <property type="term" value="P:regulation of cytokine production"/>
    <property type="evidence" value="ECO:0007669"/>
    <property type="project" value="TreeGrafter"/>
</dbReference>
<evidence type="ECO:0000256" key="14">
    <source>
        <dbReference type="SAM" id="MobiDB-lite"/>
    </source>
</evidence>
<dbReference type="FunFam" id="3.30.160.60:FF:000617">
    <property type="entry name" value="Zinc finger protein 777"/>
    <property type="match status" value="1"/>
</dbReference>
<dbReference type="Pfam" id="PF00096">
    <property type="entry name" value="zf-C2H2"/>
    <property type="match status" value="4"/>
</dbReference>
<evidence type="ECO:0000256" key="9">
    <source>
        <dbReference type="ARBA" id="ARBA00023015"/>
    </source>
</evidence>
<comment type="subcellular location">
    <subcellularLocation>
        <location evidence="1">Nucleus</location>
    </subcellularLocation>
</comment>
<evidence type="ECO:0000256" key="12">
    <source>
        <dbReference type="ARBA" id="ARBA00023242"/>
    </source>
</evidence>
<dbReference type="FunFam" id="3.30.160.60:FF:000100">
    <property type="entry name" value="Zinc finger 45-like"/>
    <property type="match status" value="1"/>
</dbReference>
<sequence>MSSVQSLREFISERLTAAAGEIFTEFEKTIVQYEEEIDRQRRLLDISWKPQINLDRIVQSLRQFISERLTAAAGEIFTEFEKTIVQYEEEIDRQRRLLDISWKPHRSSDTAEIKKEQQKPELPQIKEEEEELCFGKDKEQLVLKQEAETFMVTEQRDHREPEPNRDQLFSQNSPEAENQDQEGTRTGDSGSSREEELKGNRKSPESRDLRDDVIRLKLKRQKKTTTGGKVYSCGSCGKSFFDSSFLAQHVRTHTGETPFSCLTCGKSFRQRRNLNDHVRTHTGEKPFTCQTCGTSFTQRSHLRRHMIIHSGEKSFSCQTCGKEFSRKQSLTDHMICHTGERPFSCLTCGKSFSHRSTLSYHLKTHTGEKSFLCQTCGKGFNKKVVWMKHTRTHR</sequence>
<dbReference type="GO" id="GO:0005654">
    <property type="term" value="C:nucleoplasm"/>
    <property type="evidence" value="ECO:0007669"/>
    <property type="project" value="TreeGrafter"/>
</dbReference>
<organism evidence="16 17">
    <name type="scientific">Kryptolebias marmoratus</name>
    <name type="common">Mangrove killifish</name>
    <name type="synonym">Rivulus marmoratus</name>
    <dbReference type="NCBI Taxonomy" id="37003"/>
    <lineage>
        <taxon>Eukaryota</taxon>
        <taxon>Metazoa</taxon>
        <taxon>Chordata</taxon>
        <taxon>Craniata</taxon>
        <taxon>Vertebrata</taxon>
        <taxon>Euteleostomi</taxon>
        <taxon>Actinopterygii</taxon>
        <taxon>Neopterygii</taxon>
        <taxon>Teleostei</taxon>
        <taxon>Neoteleostei</taxon>
        <taxon>Acanthomorphata</taxon>
        <taxon>Ovalentaria</taxon>
        <taxon>Atherinomorphae</taxon>
        <taxon>Cyprinodontiformes</taxon>
        <taxon>Rivulidae</taxon>
        <taxon>Kryptolebias</taxon>
    </lineage>
</organism>
<dbReference type="Proteomes" id="UP000264800">
    <property type="component" value="Unplaced"/>
</dbReference>
<dbReference type="FunFam" id="3.30.160.60:FF:002460">
    <property type="entry name" value="Zgc:174574"/>
    <property type="match status" value="1"/>
</dbReference>
<feature type="domain" description="C2H2-type" evidence="15">
    <location>
        <begin position="315"/>
        <end position="342"/>
    </location>
</feature>
<evidence type="ECO:0000259" key="15">
    <source>
        <dbReference type="PROSITE" id="PS50157"/>
    </source>
</evidence>
<feature type="domain" description="C2H2-type" evidence="15">
    <location>
        <begin position="287"/>
        <end position="314"/>
    </location>
</feature>
<feature type="region of interest" description="Disordered" evidence="14">
    <location>
        <begin position="107"/>
        <end position="126"/>
    </location>
</feature>
<accession>A0A3Q3FPT7</accession>
<dbReference type="GO" id="GO:0000978">
    <property type="term" value="F:RNA polymerase II cis-regulatory region sequence-specific DNA binding"/>
    <property type="evidence" value="ECO:0007669"/>
    <property type="project" value="TreeGrafter"/>
</dbReference>
<evidence type="ECO:0000256" key="2">
    <source>
        <dbReference type="ARBA" id="ARBA00006991"/>
    </source>
</evidence>
<dbReference type="PANTHER" id="PTHR24399:SF23">
    <property type="entry name" value="C2H2-TYPE DOMAIN-CONTAINING PROTEIN"/>
    <property type="match status" value="1"/>
</dbReference>
<keyword evidence="7" id="KW-0862">Zinc</keyword>
<keyword evidence="5" id="KW-0677">Repeat</keyword>
<keyword evidence="8" id="KW-0832">Ubl conjugation</keyword>
<dbReference type="Ensembl" id="ENSKMAT00000014911.1">
    <property type="protein sequence ID" value="ENSKMAP00000014697.1"/>
    <property type="gene ID" value="ENSKMAG00000011031.1"/>
</dbReference>
<feature type="domain" description="C2H2-type" evidence="15">
    <location>
        <begin position="343"/>
        <end position="370"/>
    </location>
</feature>
<dbReference type="Gene3D" id="3.30.160.60">
    <property type="entry name" value="Classic Zinc Finger"/>
    <property type="match status" value="6"/>
</dbReference>
<dbReference type="SMART" id="SM00355">
    <property type="entry name" value="ZnF_C2H2"/>
    <property type="match status" value="6"/>
</dbReference>
<evidence type="ECO:0000256" key="5">
    <source>
        <dbReference type="ARBA" id="ARBA00022737"/>
    </source>
</evidence>
<keyword evidence="12" id="KW-0539">Nucleus</keyword>
<evidence type="ECO:0000313" key="16">
    <source>
        <dbReference type="Ensembl" id="ENSKMAP00000014697.1"/>
    </source>
</evidence>
<reference evidence="16" key="1">
    <citation type="submission" date="2025-08" db="UniProtKB">
        <authorList>
            <consortium name="Ensembl"/>
        </authorList>
    </citation>
    <scope>IDENTIFICATION</scope>
</reference>
<protein>
    <submittedName>
        <fullName evidence="16">Oocyte zinc finger protein XlCOF22-like</fullName>
    </submittedName>
</protein>
<dbReference type="FunFam" id="3.30.160.60:FF:001480">
    <property type="entry name" value="Si:cabz01071911.3"/>
    <property type="match status" value="1"/>
</dbReference>
<dbReference type="PANTHER" id="PTHR24399">
    <property type="entry name" value="ZINC FINGER AND BTB DOMAIN-CONTAINING"/>
    <property type="match status" value="1"/>
</dbReference>
<keyword evidence="6 13" id="KW-0863">Zinc-finger</keyword>
<comment type="similarity">
    <text evidence="2">Belongs to the krueppel C2H2-type zinc-finger protein family.</text>
</comment>
<feature type="compositionally biased region" description="Basic and acidic residues" evidence="14">
    <location>
        <begin position="154"/>
        <end position="165"/>
    </location>
</feature>